<sequence length="49" mass="5512">MAFPFSSNSIFDETLLTPDEPVSEEGSREDLLLGLRVRSKSSIDTMFVF</sequence>
<reference evidence="1" key="1">
    <citation type="journal article" date="2020" name="Nature">
        <title>Giant virus diversity and host interactions through global metagenomics.</title>
        <authorList>
            <person name="Schulz F."/>
            <person name="Roux S."/>
            <person name="Paez-Espino D."/>
            <person name="Jungbluth S."/>
            <person name="Walsh D.A."/>
            <person name="Denef V.J."/>
            <person name="McMahon K.D."/>
            <person name="Konstantinidis K.T."/>
            <person name="Eloe-Fadrosh E.A."/>
            <person name="Kyrpides N.C."/>
            <person name="Woyke T."/>
        </authorList>
    </citation>
    <scope>NUCLEOTIDE SEQUENCE</scope>
    <source>
        <strain evidence="1">GVMAG-M-3300025572-1</strain>
    </source>
</reference>
<accession>A0A6C0IZQ7</accession>
<name>A0A6C0IZQ7_9ZZZZ</name>
<organism evidence="1">
    <name type="scientific">viral metagenome</name>
    <dbReference type="NCBI Taxonomy" id="1070528"/>
    <lineage>
        <taxon>unclassified sequences</taxon>
        <taxon>metagenomes</taxon>
        <taxon>organismal metagenomes</taxon>
    </lineage>
</organism>
<protein>
    <submittedName>
        <fullName evidence="1">Uncharacterized protein</fullName>
    </submittedName>
</protein>
<evidence type="ECO:0000313" key="1">
    <source>
        <dbReference type="EMBL" id="QHT97925.1"/>
    </source>
</evidence>
<proteinExistence type="predicted"/>
<dbReference type="AlphaFoldDB" id="A0A6C0IZQ7"/>
<dbReference type="EMBL" id="MN740284">
    <property type="protein sequence ID" value="QHT97925.1"/>
    <property type="molecule type" value="Genomic_DNA"/>
</dbReference>